<reference evidence="4 5" key="1">
    <citation type="submission" date="2020-08" db="EMBL/GenBank/DDBJ databases">
        <title>Bridging the membrane lipid divide: bacteria of the FCB group superphylum have the potential to synthesize archaeal ether lipids.</title>
        <authorList>
            <person name="Villanueva L."/>
            <person name="Von Meijenfeldt F.A.B."/>
            <person name="Westbye A.B."/>
            <person name="Yadav S."/>
            <person name="Hopmans E.C."/>
            <person name="Dutilh B.E."/>
            <person name="Sinninghe Damste J.S."/>
        </authorList>
    </citation>
    <scope>NUCLEOTIDE SEQUENCE [LARGE SCALE GENOMIC DNA]</scope>
    <source>
        <strain evidence="4">NIOZ-UU36</strain>
    </source>
</reference>
<comment type="caution">
    <text evidence="4">The sequence shown here is derived from an EMBL/GenBank/DDBJ whole genome shotgun (WGS) entry which is preliminary data.</text>
</comment>
<dbReference type="InterPro" id="IPR002586">
    <property type="entry name" value="CobQ/CobB/MinD/ParA_Nub-bd_dom"/>
</dbReference>
<dbReference type="InterPro" id="IPR014433">
    <property type="entry name" value="CooC"/>
</dbReference>
<keyword evidence="1" id="KW-0547">Nucleotide-binding</keyword>
<dbReference type="PANTHER" id="PTHR43384:SF6">
    <property type="entry name" value="SEPTUM SITE-DETERMINING PROTEIN MIND HOMOLOG, CHLOROPLASTIC"/>
    <property type="match status" value="1"/>
</dbReference>
<evidence type="ECO:0000313" key="5">
    <source>
        <dbReference type="Proteomes" id="UP000614469"/>
    </source>
</evidence>
<protein>
    <submittedName>
        <fullName evidence="4">AAA family ATPase</fullName>
    </submittedName>
</protein>
<dbReference type="Pfam" id="PF01656">
    <property type="entry name" value="CbiA"/>
    <property type="match status" value="1"/>
</dbReference>
<dbReference type="InterPro" id="IPR050625">
    <property type="entry name" value="ParA/MinD_ATPase"/>
</dbReference>
<gene>
    <name evidence="4" type="ORF">H8E29_04690</name>
</gene>
<evidence type="ECO:0000256" key="2">
    <source>
        <dbReference type="ARBA" id="ARBA00022840"/>
    </source>
</evidence>
<accession>A0A8J6NKL1</accession>
<dbReference type="GO" id="GO:0009898">
    <property type="term" value="C:cytoplasmic side of plasma membrane"/>
    <property type="evidence" value="ECO:0007669"/>
    <property type="project" value="TreeGrafter"/>
</dbReference>
<dbReference type="EMBL" id="JACNJN010000071">
    <property type="protein sequence ID" value="MBC8334540.1"/>
    <property type="molecule type" value="Genomic_DNA"/>
</dbReference>
<dbReference type="SUPFAM" id="SSF52540">
    <property type="entry name" value="P-loop containing nucleoside triphosphate hydrolases"/>
    <property type="match status" value="1"/>
</dbReference>
<dbReference type="PIRSF" id="PIRSF005647">
    <property type="entry name" value="CooC"/>
    <property type="match status" value="1"/>
</dbReference>
<evidence type="ECO:0000313" key="4">
    <source>
        <dbReference type="EMBL" id="MBC8334540.1"/>
    </source>
</evidence>
<organism evidence="4 5">
    <name type="scientific">Candidatus Desulfolinea nitratireducens</name>
    <dbReference type="NCBI Taxonomy" id="2841698"/>
    <lineage>
        <taxon>Bacteria</taxon>
        <taxon>Bacillati</taxon>
        <taxon>Chloroflexota</taxon>
        <taxon>Anaerolineae</taxon>
        <taxon>Anaerolineales</taxon>
        <taxon>Anaerolineales incertae sedis</taxon>
        <taxon>Candidatus Desulfolinea</taxon>
    </lineage>
</organism>
<dbReference type="InterPro" id="IPR027417">
    <property type="entry name" value="P-loop_NTPase"/>
</dbReference>
<dbReference type="AlphaFoldDB" id="A0A8J6NKL1"/>
<dbReference type="GO" id="GO:0051782">
    <property type="term" value="P:negative regulation of cell division"/>
    <property type="evidence" value="ECO:0007669"/>
    <property type="project" value="TreeGrafter"/>
</dbReference>
<dbReference type="PANTHER" id="PTHR43384">
    <property type="entry name" value="SEPTUM SITE-DETERMINING PROTEIN MIND HOMOLOG, CHLOROPLASTIC-RELATED"/>
    <property type="match status" value="1"/>
</dbReference>
<dbReference type="GO" id="GO:0005524">
    <property type="term" value="F:ATP binding"/>
    <property type="evidence" value="ECO:0007669"/>
    <property type="project" value="UniProtKB-KW"/>
</dbReference>
<proteinExistence type="predicted"/>
<dbReference type="GO" id="GO:0005829">
    <property type="term" value="C:cytosol"/>
    <property type="evidence" value="ECO:0007669"/>
    <property type="project" value="TreeGrafter"/>
</dbReference>
<feature type="domain" description="CobQ/CobB/MinD/ParA nucleotide binding" evidence="3">
    <location>
        <begin position="4"/>
        <end position="234"/>
    </location>
</feature>
<dbReference type="Gene3D" id="3.40.50.300">
    <property type="entry name" value="P-loop containing nucleotide triphosphate hydrolases"/>
    <property type="match status" value="1"/>
</dbReference>
<dbReference type="GO" id="GO:0016887">
    <property type="term" value="F:ATP hydrolysis activity"/>
    <property type="evidence" value="ECO:0007669"/>
    <property type="project" value="TreeGrafter"/>
</dbReference>
<evidence type="ECO:0000259" key="3">
    <source>
        <dbReference type="Pfam" id="PF01656"/>
    </source>
</evidence>
<name>A0A8J6NKL1_9CHLR</name>
<sequence>MKLAISGKGGVGKTTLSALLAQAYADMGRDVLAVDADPSPCLSGALGFPDEKLAKLKPIVEMEELIEERTGAKPGTTGGFFTINPRVDDIPDRFSVTHRNVRLLEMGSVDLGGSGCICPEAAMLKTLFTHLMFRDEDILIMDMYAGVEHLGRATVDFVEAMIIVVEPTRRSLGTARQIKKLANDIGLERLWLVGNKVRNEDESSFLEAGSPGIPVLGFLPADLKVQEADRLGIPVYDHVPVLKIAVEEMVKKLI</sequence>
<dbReference type="Proteomes" id="UP000614469">
    <property type="component" value="Unassembled WGS sequence"/>
</dbReference>
<keyword evidence="2" id="KW-0067">ATP-binding</keyword>
<evidence type="ECO:0000256" key="1">
    <source>
        <dbReference type="ARBA" id="ARBA00022741"/>
    </source>
</evidence>